<sequence length="306" mass="33146">MTANYSYADDASGPGRLFTLRNDRDMAVTISERGAALMSWWAPDRYGRLADVVLGDPDCVPEHGHVADLASERFSTLRRMAPAAWRGFMDGRCVSLRQMATHGAADGFTVEVHYRLDDEGRLSIDHVVSAPEESTLELGSTPRFNLNGGRGDVGDHMLQIDADYYLKIDRAGLPLGLAPVGGTAFDFRKPAAIGPRLGWPDVQIGLAGGFDHCYRLGEHADRGPGLLRAVAQVYDPRSGRRLQVATTEVGLCLCIGSTAESAQGTGFRLQPCSHPEQLGVGQAAAVILGPRRVFRRTTVYQLSLQP</sequence>
<gene>
    <name evidence="1" type="ORF">E4O92_09205</name>
</gene>
<dbReference type="InterPro" id="IPR014718">
    <property type="entry name" value="GH-type_carb-bd"/>
</dbReference>
<dbReference type="GO" id="GO:0005737">
    <property type="term" value="C:cytoplasm"/>
    <property type="evidence" value="ECO:0007669"/>
    <property type="project" value="TreeGrafter"/>
</dbReference>
<dbReference type="GO" id="GO:0030246">
    <property type="term" value="F:carbohydrate binding"/>
    <property type="evidence" value="ECO:0007669"/>
    <property type="project" value="InterPro"/>
</dbReference>
<dbReference type="PANTHER" id="PTHR10091">
    <property type="entry name" value="ALDOSE-1-EPIMERASE"/>
    <property type="match status" value="1"/>
</dbReference>
<proteinExistence type="predicted"/>
<keyword evidence="2" id="KW-1185">Reference proteome</keyword>
<evidence type="ECO:0000313" key="1">
    <source>
        <dbReference type="EMBL" id="TFW32645.1"/>
    </source>
</evidence>
<reference evidence="1 2" key="1">
    <citation type="submission" date="2019-03" db="EMBL/GenBank/DDBJ databases">
        <title>Draft genome of Massilia hortus sp. nov., a novel bacterial species of the Oxalobacteraceae family.</title>
        <authorList>
            <person name="Peta V."/>
            <person name="Raths R."/>
            <person name="Bucking H."/>
        </authorList>
    </citation>
    <scope>NUCLEOTIDE SEQUENCE [LARGE SCALE GENOMIC DNA]</scope>
    <source>
        <strain evidence="1 2">ONC3</strain>
    </source>
</reference>
<accession>A0A4Y9T661</accession>
<dbReference type="SUPFAM" id="SSF74650">
    <property type="entry name" value="Galactose mutarotase-like"/>
    <property type="match status" value="1"/>
</dbReference>
<dbReference type="GO" id="GO:0004034">
    <property type="term" value="F:aldose 1-epimerase activity"/>
    <property type="evidence" value="ECO:0007669"/>
    <property type="project" value="TreeGrafter"/>
</dbReference>
<dbReference type="EMBL" id="SPUM01000051">
    <property type="protein sequence ID" value="TFW32645.1"/>
    <property type="molecule type" value="Genomic_DNA"/>
</dbReference>
<name>A0A4Y9T661_9BURK</name>
<dbReference type="GO" id="GO:0033499">
    <property type="term" value="P:galactose catabolic process via UDP-galactose, Leloir pathway"/>
    <property type="evidence" value="ECO:0007669"/>
    <property type="project" value="TreeGrafter"/>
</dbReference>
<dbReference type="InterPro" id="IPR008183">
    <property type="entry name" value="Aldose_1/G6P_1-epimerase"/>
</dbReference>
<protein>
    <submittedName>
        <fullName evidence="1">Galactose-1-epimerase</fullName>
    </submittedName>
</protein>
<dbReference type="AlphaFoldDB" id="A0A4Y9T661"/>
<organism evidence="1 2">
    <name type="scientific">Massilia horti</name>
    <dbReference type="NCBI Taxonomy" id="2562153"/>
    <lineage>
        <taxon>Bacteria</taxon>
        <taxon>Pseudomonadati</taxon>
        <taxon>Pseudomonadota</taxon>
        <taxon>Betaproteobacteria</taxon>
        <taxon>Burkholderiales</taxon>
        <taxon>Oxalobacteraceae</taxon>
        <taxon>Telluria group</taxon>
        <taxon>Massilia</taxon>
    </lineage>
</organism>
<comment type="caution">
    <text evidence="1">The sequence shown here is derived from an EMBL/GenBank/DDBJ whole genome shotgun (WGS) entry which is preliminary data.</text>
</comment>
<dbReference type="GO" id="GO:0006006">
    <property type="term" value="P:glucose metabolic process"/>
    <property type="evidence" value="ECO:0007669"/>
    <property type="project" value="TreeGrafter"/>
</dbReference>
<dbReference type="RefSeq" id="WP_135189476.1">
    <property type="nucleotide sequence ID" value="NZ_SPUM01000051.1"/>
</dbReference>
<dbReference type="OrthoDB" id="9779408at2"/>
<dbReference type="Pfam" id="PF01263">
    <property type="entry name" value="Aldose_epim"/>
    <property type="match status" value="1"/>
</dbReference>
<dbReference type="Gene3D" id="2.70.98.10">
    <property type="match status" value="2"/>
</dbReference>
<dbReference type="Proteomes" id="UP000297258">
    <property type="component" value="Unassembled WGS sequence"/>
</dbReference>
<dbReference type="PANTHER" id="PTHR10091:SF0">
    <property type="entry name" value="GALACTOSE MUTAROTASE"/>
    <property type="match status" value="1"/>
</dbReference>
<dbReference type="InterPro" id="IPR011013">
    <property type="entry name" value="Gal_mutarotase_sf_dom"/>
</dbReference>
<evidence type="ECO:0000313" key="2">
    <source>
        <dbReference type="Proteomes" id="UP000297258"/>
    </source>
</evidence>